<feature type="chain" id="PRO_5046704888" evidence="1">
    <location>
        <begin position="22"/>
        <end position="289"/>
    </location>
</feature>
<evidence type="ECO:0000313" key="2">
    <source>
        <dbReference type="EMBL" id="MDG0816489.1"/>
    </source>
</evidence>
<reference evidence="2" key="1">
    <citation type="submission" date="2022-08" db="EMBL/GenBank/DDBJ databases">
        <title>Novel Bdellovibrio Species Isolated from Svalbard: Designation Bdellovibrio svalbardensis.</title>
        <authorList>
            <person name="Mitchell R.J."/>
            <person name="Choi S.Y."/>
        </authorList>
    </citation>
    <scope>NUCLEOTIDE SEQUENCE</scope>
    <source>
        <strain evidence="2">PAP01</strain>
    </source>
</reference>
<evidence type="ECO:0000256" key="1">
    <source>
        <dbReference type="SAM" id="SignalP"/>
    </source>
</evidence>
<protein>
    <submittedName>
        <fullName evidence="2">Uncharacterized protein</fullName>
    </submittedName>
</protein>
<keyword evidence="3" id="KW-1185">Reference proteome</keyword>
<feature type="signal peptide" evidence="1">
    <location>
        <begin position="1"/>
        <end position="21"/>
    </location>
</feature>
<organism evidence="2 3">
    <name type="scientific">Bdellovibrio svalbardensis</name>
    <dbReference type="NCBI Taxonomy" id="2972972"/>
    <lineage>
        <taxon>Bacteria</taxon>
        <taxon>Pseudomonadati</taxon>
        <taxon>Bdellovibrionota</taxon>
        <taxon>Bdellovibrionia</taxon>
        <taxon>Bdellovibrionales</taxon>
        <taxon>Pseudobdellovibrionaceae</taxon>
        <taxon>Bdellovibrio</taxon>
    </lineage>
</organism>
<proteinExistence type="predicted"/>
<dbReference type="RefSeq" id="WP_277577968.1">
    <property type="nucleotide sequence ID" value="NZ_JANRMI010000002.1"/>
</dbReference>
<keyword evidence="1" id="KW-0732">Signal</keyword>
<sequence>MTNLALSLFTFSILFVISALAENSAKIGILEYSKTPASPGEESKEIRTVRAVFYKKNGKWTTDNQAFKKTTWTVTFDGKNIGEVTTDNDDKTATSISRIGLQKITSPVDKTPSIGKLSDEFSTWTDQRVYLPLVLTTGKFNNDPEKWKPAKLTKELEVDVRKQFRKNFPDVKNCEDPSSPYKDWKYTDKDLKIVKAYKNTNDLKVVGLDLGPYNCDGPPEVAYSRAWYLIKRNGNIEYLDSGMTLVDAGDYDNDGNSELIFQVSRYNRGGYIMYTDNLTNHTDFLFSYH</sequence>
<evidence type="ECO:0000313" key="3">
    <source>
        <dbReference type="Proteomes" id="UP001152321"/>
    </source>
</evidence>
<dbReference type="Proteomes" id="UP001152321">
    <property type="component" value="Unassembled WGS sequence"/>
</dbReference>
<gene>
    <name evidence="2" type="ORF">NWE73_08950</name>
</gene>
<accession>A0ABT6DIZ5</accession>
<dbReference type="EMBL" id="JANRMI010000002">
    <property type="protein sequence ID" value="MDG0816489.1"/>
    <property type="molecule type" value="Genomic_DNA"/>
</dbReference>
<comment type="caution">
    <text evidence="2">The sequence shown here is derived from an EMBL/GenBank/DDBJ whole genome shotgun (WGS) entry which is preliminary data.</text>
</comment>
<name>A0ABT6DIZ5_9BACT</name>